<dbReference type="PANTHER" id="PTHR44196">
    <property type="entry name" value="DEHYDROGENASE/REDUCTASE SDR FAMILY MEMBER 7B"/>
    <property type="match status" value="1"/>
</dbReference>
<dbReference type="AlphaFoldDB" id="A0A221SWC3"/>
<dbReference type="GO" id="GO:0016491">
    <property type="term" value="F:oxidoreductase activity"/>
    <property type="evidence" value="ECO:0007669"/>
    <property type="project" value="UniProtKB-KW"/>
</dbReference>
<organism evidence="4 5">
    <name type="scientific">Deinococcus ficus</name>
    <dbReference type="NCBI Taxonomy" id="317577"/>
    <lineage>
        <taxon>Bacteria</taxon>
        <taxon>Thermotogati</taxon>
        <taxon>Deinococcota</taxon>
        <taxon>Deinococci</taxon>
        <taxon>Deinococcales</taxon>
        <taxon>Deinococcaceae</taxon>
        <taxon>Deinococcus</taxon>
    </lineage>
</organism>
<protein>
    <submittedName>
        <fullName evidence="4">Short chain dehydrogenase</fullName>
    </submittedName>
</protein>
<dbReference type="KEGG" id="dfc:DFI_08010"/>
<dbReference type="InterPro" id="IPR036291">
    <property type="entry name" value="NAD(P)-bd_dom_sf"/>
</dbReference>
<evidence type="ECO:0000313" key="4">
    <source>
        <dbReference type="EMBL" id="ASN80949.1"/>
    </source>
</evidence>
<keyword evidence="5" id="KW-1185">Reference proteome</keyword>
<evidence type="ECO:0000256" key="2">
    <source>
        <dbReference type="ARBA" id="ARBA00023002"/>
    </source>
</evidence>
<proteinExistence type="inferred from homology"/>
<dbReference type="PANTHER" id="PTHR44196:SF1">
    <property type="entry name" value="DEHYDROGENASE_REDUCTASE SDR FAMILY MEMBER 7B"/>
    <property type="match status" value="1"/>
</dbReference>
<dbReference type="GO" id="GO:0016020">
    <property type="term" value="C:membrane"/>
    <property type="evidence" value="ECO:0007669"/>
    <property type="project" value="TreeGrafter"/>
</dbReference>
<accession>A0A221SWC3</accession>
<sequence>MSRPVTLITGAAGGIGSALAHTLAGTHDLILAGRTPAPLHALAAEVGGRVLPLDLGQPASLAGAVAGVGRVTNLVHNAGMVQLGAVAEQETAVWQATLNVNLAGPAELTRLLLPALRAERGTVVFVNSTAGLAASAGWASYAASKFGLRALADALRAEEAPDGLRVSTVYPSRTATPMQQSVRAQEGAAYDPANYIAPPSVAATIAFILNAPRDATFTDVTVRPGHVT</sequence>
<dbReference type="InterPro" id="IPR002347">
    <property type="entry name" value="SDR_fam"/>
</dbReference>
<dbReference type="PRINTS" id="PR00081">
    <property type="entry name" value="GDHRDH"/>
</dbReference>
<dbReference type="NCBIfam" id="NF006073">
    <property type="entry name" value="PRK08219.1"/>
    <property type="match status" value="1"/>
</dbReference>
<dbReference type="RefSeq" id="WP_027461702.1">
    <property type="nucleotide sequence ID" value="NZ_CP021081.1"/>
</dbReference>
<comment type="similarity">
    <text evidence="1 3">Belongs to the short-chain dehydrogenases/reductases (SDR) family.</text>
</comment>
<dbReference type="Proteomes" id="UP000259030">
    <property type="component" value="Chromosome"/>
</dbReference>
<keyword evidence="2" id="KW-0560">Oxidoreductase</keyword>
<name>A0A221SWC3_9DEIO</name>
<dbReference type="SUPFAM" id="SSF51735">
    <property type="entry name" value="NAD(P)-binding Rossmann-fold domains"/>
    <property type="match status" value="1"/>
</dbReference>
<evidence type="ECO:0000313" key="5">
    <source>
        <dbReference type="Proteomes" id="UP000259030"/>
    </source>
</evidence>
<dbReference type="EMBL" id="CP021081">
    <property type="protein sequence ID" value="ASN80949.1"/>
    <property type="molecule type" value="Genomic_DNA"/>
</dbReference>
<dbReference type="InterPro" id="IPR020904">
    <property type="entry name" value="Sc_DH/Rdtase_CS"/>
</dbReference>
<gene>
    <name evidence="4" type="ORF">DFI_08010</name>
</gene>
<evidence type="ECO:0000256" key="1">
    <source>
        <dbReference type="ARBA" id="ARBA00006484"/>
    </source>
</evidence>
<evidence type="ECO:0000256" key="3">
    <source>
        <dbReference type="RuleBase" id="RU000363"/>
    </source>
</evidence>
<dbReference type="Pfam" id="PF00106">
    <property type="entry name" value="adh_short"/>
    <property type="match status" value="1"/>
</dbReference>
<dbReference type="PRINTS" id="PR00080">
    <property type="entry name" value="SDRFAMILY"/>
</dbReference>
<dbReference type="STRING" id="317577.GCA_000419625_02314"/>
<reference evidence="4 5" key="1">
    <citation type="submission" date="2017-05" db="EMBL/GenBank/DDBJ databases">
        <title>The complete genome sequence of Deinococcus ficus isolated from the rhizosphere of the Ficus religiosa L. in Taiwan.</title>
        <authorList>
            <person name="Wu K.-M."/>
            <person name="Liao T.-L."/>
            <person name="Liu Y.-M."/>
            <person name="Young C.-C."/>
            <person name="Tsai S.-F."/>
        </authorList>
    </citation>
    <scope>NUCLEOTIDE SEQUENCE [LARGE SCALE GENOMIC DNA]</scope>
    <source>
        <strain evidence="4 5">CC-FR2-10</strain>
    </source>
</reference>
<dbReference type="Gene3D" id="3.40.50.720">
    <property type="entry name" value="NAD(P)-binding Rossmann-like Domain"/>
    <property type="match status" value="1"/>
</dbReference>
<dbReference type="PROSITE" id="PS00061">
    <property type="entry name" value="ADH_SHORT"/>
    <property type="match status" value="1"/>
</dbReference>